<dbReference type="EMBL" id="CP020330">
    <property type="protein sequence ID" value="AQZ50467.1"/>
    <property type="molecule type" value="Genomic_DNA"/>
</dbReference>
<name>A0A1U9YYF1_9HYPH</name>
<dbReference type="AlphaFoldDB" id="A0A1U9YYF1"/>
<accession>A0A1U9YYF1</accession>
<organism evidence="1 2">
    <name type="scientific">Martelella mediterranea DSM 17316</name>
    <dbReference type="NCBI Taxonomy" id="1122214"/>
    <lineage>
        <taxon>Bacteria</taxon>
        <taxon>Pseudomonadati</taxon>
        <taxon>Pseudomonadota</taxon>
        <taxon>Alphaproteobacteria</taxon>
        <taxon>Hyphomicrobiales</taxon>
        <taxon>Aurantimonadaceae</taxon>
        <taxon>Martelella</taxon>
    </lineage>
</organism>
<protein>
    <submittedName>
        <fullName evidence="1">Uncharacterized protein</fullName>
    </submittedName>
</protein>
<proteinExistence type="predicted"/>
<dbReference type="KEGG" id="mmed:Mame_01096"/>
<evidence type="ECO:0000313" key="1">
    <source>
        <dbReference type="EMBL" id="AQZ50467.1"/>
    </source>
</evidence>
<reference evidence="1 2" key="1">
    <citation type="submission" date="2017-03" db="EMBL/GenBank/DDBJ databases">
        <title>Foreign affairs: Plasmid Transfer between Roseobacters and Rhizobia.</title>
        <authorList>
            <person name="Bartling P."/>
            <person name="Bunk B."/>
            <person name="Overmann J."/>
            <person name="Brinkmann H."/>
            <person name="Petersen J."/>
        </authorList>
    </citation>
    <scope>NUCLEOTIDE SEQUENCE [LARGE SCALE GENOMIC DNA]</scope>
    <source>
        <strain evidence="1 2">MACL11</strain>
    </source>
</reference>
<dbReference type="Proteomes" id="UP000191135">
    <property type="component" value="Chromosome"/>
</dbReference>
<gene>
    <name evidence="1" type="ORF">Mame_01096</name>
</gene>
<sequence>MTAERMSGHGAVKSGFLSASAVGSRNQIAPSVLLTAFFQPL</sequence>
<evidence type="ECO:0000313" key="2">
    <source>
        <dbReference type="Proteomes" id="UP000191135"/>
    </source>
</evidence>
<keyword evidence="2" id="KW-1185">Reference proteome</keyword>